<dbReference type="PANTHER" id="PTHR30092">
    <property type="entry name" value="INNER MEMBRANE PROTEIN CRED"/>
    <property type="match status" value="1"/>
</dbReference>
<evidence type="ECO:0000256" key="1">
    <source>
        <dbReference type="SAM" id="Phobius"/>
    </source>
</evidence>
<keyword evidence="1" id="KW-1133">Transmembrane helix</keyword>
<evidence type="ECO:0000313" key="2">
    <source>
        <dbReference type="EMBL" id="MEK8030967.1"/>
    </source>
</evidence>
<feature type="transmembrane region" description="Helical" evidence="1">
    <location>
        <begin position="417"/>
        <end position="434"/>
    </location>
</feature>
<dbReference type="Proteomes" id="UP001371218">
    <property type="component" value="Unassembled WGS sequence"/>
</dbReference>
<dbReference type="Pfam" id="PF06123">
    <property type="entry name" value="CreD"/>
    <property type="match status" value="1"/>
</dbReference>
<feature type="transmembrane region" description="Helical" evidence="1">
    <location>
        <begin position="440"/>
        <end position="458"/>
    </location>
</feature>
<feature type="transmembrane region" description="Helical" evidence="1">
    <location>
        <begin position="387"/>
        <end position="405"/>
    </location>
</feature>
<accession>A0ABU9BLZ3</accession>
<gene>
    <name evidence="2" type="primary">creD</name>
    <name evidence="2" type="ORF">AACH06_09090</name>
</gene>
<dbReference type="RefSeq" id="WP_341425334.1">
    <property type="nucleotide sequence ID" value="NZ_JBBUTG010000004.1"/>
</dbReference>
<keyword evidence="1" id="KW-0812">Transmembrane</keyword>
<dbReference type="InterPro" id="IPR010364">
    <property type="entry name" value="Uncharacterised_IM_CreD"/>
</dbReference>
<dbReference type="EMBL" id="JBBUTG010000004">
    <property type="protein sequence ID" value="MEK8030967.1"/>
    <property type="molecule type" value="Genomic_DNA"/>
</dbReference>
<organism evidence="2 3">
    <name type="scientific">Ideonella lacteola</name>
    <dbReference type="NCBI Taxonomy" id="2984193"/>
    <lineage>
        <taxon>Bacteria</taxon>
        <taxon>Pseudomonadati</taxon>
        <taxon>Pseudomonadota</taxon>
        <taxon>Betaproteobacteria</taxon>
        <taxon>Burkholderiales</taxon>
        <taxon>Sphaerotilaceae</taxon>
        <taxon>Ideonella</taxon>
    </lineage>
</organism>
<keyword evidence="1" id="KW-0472">Membrane</keyword>
<protein>
    <submittedName>
        <fullName evidence="2">Cell envelope integrity protein CreD</fullName>
    </submittedName>
</protein>
<dbReference type="PIRSF" id="PIRSF004548">
    <property type="entry name" value="CreD"/>
    <property type="match status" value="1"/>
</dbReference>
<feature type="transmembrane region" description="Helical" evidence="1">
    <location>
        <begin position="333"/>
        <end position="352"/>
    </location>
</feature>
<keyword evidence="3" id="KW-1185">Reference proteome</keyword>
<sequence>MRFSLWGKALAIGAIVGVLTMVLARIGFLVDERRGRQQEAIQSVQQSQAGAQAVLGPWLHRRCVEEWEVEVGEGKERRLQTERREFRLQQAPQSLTVKSFATTEPRYRGLFKVNGFLGRLDMSAQWANLASLEPERSVKGSRLTCDSVQLMVAVADTRGVQRAELKLNGQALAVSAGTEHPQYPRGLHAAFDLAQGPLAAELSMDLRGTSRLEVVPAAAQVEWDLRSDWQHPSFGGRFLPVQREVTPEGFHALWRVSELASSAARDVSKSGLLCPADTAGGAAMGGGMESDDAAADDNGLPRAARDVRCLDTLAVSFIDPINPYVLADRAVKYGLLFVTLTFVAVALTEVLARSRVRRVHPVQYALVGLALSLFFMLLLALSEHLKFEVAYVAASVACAGVLAMYGSHMLGGWRAGSAFGAALGGLYGLLYVLLTREQTALVVGTLGLFALVAAVMMLTRRVDWYRLFDDLSAPRARAE</sequence>
<dbReference type="NCBIfam" id="NF008712">
    <property type="entry name" value="PRK11715.1-1"/>
    <property type="match status" value="1"/>
</dbReference>
<reference evidence="2 3" key="1">
    <citation type="submission" date="2024-04" db="EMBL/GenBank/DDBJ databases">
        <title>Novel species of the genus Ideonella isolated from streams.</title>
        <authorList>
            <person name="Lu H."/>
        </authorList>
    </citation>
    <scope>NUCLEOTIDE SEQUENCE [LARGE SCALE GENOMIC DNA]</scope>
    <source>
        <strain evidence="2 3">DXS29W</strain>
    </source>
</reference>
<feature type="transmembrane region" description="Helical" evidence="1">
    <location>
        <begin position="364"/>
        <end position="381"/>
    </location>
</feature>
<comment type="caution">
    <text evidence="2">The sequence shown here is derived from an EMBL/GenBank/DDBJ whole genome shotgun (WGS) entry which is preliminary data.</text>
</comment>
<proteinExistence type="predicted"/>
<dbReference type="PANTHER" id="PTHR30092:SF0">
    <property type="entry name" value="INNER MEMBRANE PROTEIN CRED"/>
    <property type="match status" value="1"/>
</dbReference>
<name>A0ABU9BLZ3_9BURK</name>
<evidence type="ECO:0000313" key="3">
    <source>
        <dbReference type="Proteomes" id="UP001371218"/>
    </source>
</evidence>